<accession>A0A0F9MAU7</accession>
<sequence length="326" mass="35813">MRKRIWIPEPQVPKKEIVELPPIKLGGYFYVDLIDAKTGEVKQHLEFPNLITDKGLDFIGQGTSLDTIYTTLAVGTGSTAPAVSDTALEALVASTTSNGGFSDSDATSASPEFSFRKRTRVFLEGVATANLTELGWLFGGVAANRTLFKDLAGNPTTIEKTKEDILQIVYEYRIFAPLNDVTGTIAGGDMATSSIAYTIRPQNVNQSNGWPNLLDNMGDYSLPEARVHETSVLGSRTGDNDPSPQASESTSSFAPYVDGTFLRDMEYTWNPPDGNFGSQVGLITWHPWFTSGDLLLWQMHLSQSIEKGADNKVDITFRQRWTRVDT</sequence>
<name>A0A0F9MAU7_9ZZZZ</name>
<evidence type="ECO:0000313" key="2">
    <source>
        <dbReference type="EMBL" id="KKN02869.1"/>
    </source>
</evidence>
<dbReference type="AlphaFoldDB" id="A0A0F9MAU7"/>
<dbReference type="EMBL" id="LAZR01005098">
    <property type="protein sequence ID" value="KKN02869.1"/>
    <property type="molecule type" value="Genomic_DNA"/>
</dbReference>
<comment type="caution">
    <text evidence="2">The sequence shown here is derived from an EMBL/GenBank/DDBJ whole genome shotgun (WGS) entry which is preliminary data.</text>
</comment>
<feature type="region of interest" description="Disordered" evidence="1">
    <location>
        <begin position="233"/>
        <end position="253"/>
    </location>
</feature>
<reference evidence="2" key="1">
    <citation type="journal article" date="2015" name="Nature">
        <title>Complex archaea that bridge the gap between prokaryotes and eukaryotes.</title>
        <authorList>
            <person name="Spang A."/>
            <person name="Saw J.H."/>
            <person name="Jorgensen S.L."/>
            <person name="Zaremba-Niedzwiedzka K."/>
            <person name="Martijn J."/>
            <person name="Lind A.E."/>
            <person name="van Eijk R."/>
            <person name="Schleper C."/>
            <person name="Guy L."/>
            <person name="Ettema T.J."/>
        </authorList>
    </citation>
    <scope>NUCLEOTIDE SEQUENCE</scope>
</reference>
<gene>
    <name evidence="2" type="ORF">LCGC14_1113400</name>
</gene>
<evidence type="ECO:0000256" key="1">
    <source>
        <dbReference type="SAM" id="MobiDB-lite"/>
    </source>
</evidence>
<feature type="compositionally biased region" description="Polar residues" evidence="1">
    <location>
        <begin position="240"/>
        <end position="253"/>
    </location>
</feature>
<proteinExistence type="predicted"/>
<organism evidence="2">
    <name type="scientific">marine sediment metagenome</name>
    <dbReference type="NCBI Taxonomy" id="412755"/>
    <lineage>
        <taxon>unclassified sequences</taxon>
        <taxon>metagenomes</taxon>
        <taxon>ecological metagenomes</taxon>
    </lineage>
</organism>
<protein>
    <submittedName>
        <fullName evidence="2">Uncharacterized protein</fullName>
    </submittedName>
</protein>